<dbReference type="PANTHER" id="PTHR11680:SF28">
    <property type="entry name" value="SERINE HYDROXYMETHYLTRANSFERASE, MITOCHONDRIAL"/>
    <property type="match status" value="1"/>
</dbReference>
<dbReference type="EC" id="2.1.2.1" evidence="6"/>
<accession>A0A2P6PGR0</accession>
<comment type="caution">
    <text evidence="6">The sequence shown here is derived from an EMBL/GenBank/DDBJ whole genome shotgun (WGS) entry which is preliminary data.</text>
</comment>
<keyword evidence="4" id="KW-1133">Transmembrane helix</keyword>
<protein>
    <submittedName>
        <fullName evidence="6">Putative glycine hydroxymethyltransferase</fullName>
        <ecNumber evidence="6">2.1.2.1</ecNumber>
    </submittedName>
</protein>
<sequence>MPYRLDETTVEDSATLFRPKLIVAGASACARLYDYACIRKVCDKQKAILLADMAHITGLVAAGTLLEKGYDLVSGGIDNHLVLVNLRDKVKGDSSFLLLFVLHFLFCIWEIYLDQVYSFCLLDKILGPWE</sequence>
<evidence type="ECO:0000256" key="2">
    <source>
        <dbReference type="ARBA" id="ARBA00001933"/>
    </source>
</evidence>
<dbReference type="AlphaFoldDB" id="A0A2P6PGR0"/>
<dbReference type="Gramene" id="PRQ21125">
    <property type="protein sequence ID" value="PRQ21125"/>
    <property type="gene ID" value="RchiOBHm_Chr7g0235741"/>
</dbReference>
<evidence type="ECO:0000313" key="7">
    <source>
        <dbReference type="Proteomes" id="UP000238479"/>
    </source>
</evidence>
<dbReference type="GO" id="GO:0004372">
    <property type="term" value="F:glycine hydroxymethyltransferase activity"/>
    <property type="evidence" value="ECO:0007669"/>
    <property type="project" value="UniProtKB-EC"/>
</dbReference>
<dbReference type="GO" id="GO:0005739">
    <property type="term" value="C:mitochondrion"/>
    <property type="evidence" value="ECO:0007669"/>
    <property type="project" value="TreeGrafter"/>
</dbReference>
<organism evidence="6 7">
    <name type="scientific">Rosa chinensis</name>
    <name type="common">China rose</name>
    <dbReference type="NCBI Taxonomy" id="74649"/>
    <lineage>
        <taxon>Eukaryota</taxon>
        <taxon>Viridiplantae</taxon>
        <taxon>Streptophyta</taxon>
        <taxon>Embryophyta</taxon>
        <taxon>Tracheophyta</taxon>
        <taxon>Spermatophyta</taxon>
        <taxon>Magnoliopsida</taxon>
        <taxon>eudicotyledons</taxon>
        <taxon>Gunneridae</taxon>
        <taxon>Pentapetalae</taxon>
        <taxon>rosids</taxon>
        <taxon>fabids</taxon>
        <taxon>Rosales</taxon>
        <taxon>Rosaceae</taxon>
        <taxon>Rosoideae</taxon>
        <taxon>Rosoideae incertae sedis</taxon>
        <taxon>Rosa</taxon>
    </lineage>
</organism>
<dbReference type="InterPro" id="IPR015424">
    <property type="entry name" value="PyrdxlP-dep_Trfase"/>
</dbReference>
<dbReference type="STRING" id="74649.A0A2P6PGR0"/>
<comment type="cofactor">
    <cofactor evidence="2">
        <name>pyridoxal 5'-phosphate</name>
        <dbReference type="ChEBI" id="CHEBI:597326"/>
    </cofactor>
</comment>
<evidence type="ECO:0000256" key="3">
    <source>
        <dbReference type="ARBA" id="ARBA00022898"/>
    </source>
</evidence>
<feature type="transmembrane region" description="Helical" evidence="4">
    <location>
        <begin position="96"/>
        <end position="113"/>
    </location>
</feature>
<dbReference type="GO" id="GO:0019264">
    <property type="term" value="P:glycine biosynthetic process from serine"/>
    <property type="evidence" value="ECO:0007669"/>
    <property type="project" value="TreeGrafter"/>
</dbReference>
<evidence type="ECO:0000256" key="4">
    <source>
        <dbReference type="SAM" id="Phobius"/>
    </source>
</evidence>
<evidence type="ECO:0000259" key="5">
    <source>
        <dbReference type="Pfam" id="PF00464"/>
    </source>
</evidence>
<keyword evidence="7" id="KW-1185">Reference proteome</keyword>
<dbReference type="InterPro" id="IPR039429">
    <property type="entry name" value="SHMT-like_dom"/>
</dbReference>
<dbReference type="GO" id="GO:0032259">
    <property type="term" value="P:methylation"/>
    <property type="evidence" value="ECO:0007669"/>
    <property type="project" value="UniProtKB-KW"/>
</dbReference>
<keyword evidence="6" id="KW-0489">Methyltransferase</keyword>
<keyword evidence="3" id="KW-0663">Pyridoxal phosphate</keyword>
<evidence type="ECO:0000313" key="6">
    <source>
        <dbReference type="EMBL" id="PRQ21125.1"/>
    </source>
</evidence>
<dbReference type="EMBL" id="PDCK01000045">
    <property type="protein sequence ID" value="PRQ21125.1"/>
    <property type="molecule type" value="Genomic_DNA"/>
</dbReference>
<keyword evidence="4" id="KW-0812">Transmembrane</keyword>
<dbReference type="GO" id="GO:0035999">
    <property type="term" value="P:tetrahydrofolate interconversion"/>
    <property type="evidence" value="ECO:0007669"/>
    <property type="project" value="UniProtKB-UniPathway"/>
</dbReference>
<evidence type="ECO:0000256" key="1">
    <source>
        <dbReference type="ARBA" id="ARBA00001528"/>
    </source>
</evidence>
<name>A0A2P6PGR0_ROSCH</name>
<dbReference type="GO" id="GO:0030170">
    <property type="term" value="F:pyridoxal phosphate binding"/>
    <property type="evidence" value="ECO:0007669"/>
    <property type="project" value="TreeGrafter"/>
</dbReference>
<keyword evidence="6" id="KW-0808">Transferase</keyword>
<dbReference type="UniPathway" id="UPA00193"/>
<dbReference type="PANTHER" id="PTHR11680">
    <property type="entry name" value="SERINE HYDROXYMETHYLTRANSFERASE"/>
    <property type="match status" value="1"/>
</dbReference>
<gene>
    <name evidence="6" type="ORF">RchiOBHm_Chr7g0235741</name>
</gene>
<dbReference type="InterPro" id="IPR049943">
    <property type="entry name" value="Ser_HO-MeTrfase-like"/>
</dbReference>
<proteinExistence type="predicted"/>
<dbReference type="InterPro" id="IPR015421">
    <property type="entry name" value="PyrdxlP-dep_Trfase_major"/>
</dbReference>
<keyword evidence="4" id="KW-0472">Membrane</keyword>
<dbReference type="GO" id="GO:0008168">
    <property type="term" value="F:methyltransferase activity"/>
    <property type="evidence" value="ECO:0007669"/>
    <property type="project" value="UniProtKB-KW"/>
</dbReference>
<dbReference type="Gene3D" id="3.40.640.10">
    <property type="entry name" value="Type I PLP-dependent aspartate aminotransferase-like (Major domain)"/>
    <property type="match status" value="1"/>
</dbReference>
<reference evidence="6 7" key="1">
    <citation type="journal article" date="2018" name="Nat. Genet.">
        <title>The Rosa genome provides new insights in the design of modern roses.</title>
        <authorList>
            <person name="Bendahmane M."/>
        </authorList>
    </citation>
    <scope>NUCLEOTIDE SEQUENCE [LARGE SCALE GENOMIC DNA]</scope>
    <source>
        <strain evidence="7">cv. Old Blush</strain>
    </source>
</reference>
<comment type="catalytic activity">
    <reaction evidence="1">
        <text>(6R)-5,10-methylene-5,6,7,8-tetrahydrofolate + glycine + H2O = (6S)-5,6,7,8-tetrahydrofolate + L-serine</text>
        <dbReference type="Rhea" id="RHEA:15481"/>
        <dbReference type="ChEBI" id="CHEBI:15377"/>
        <dbReference type="ChEBI" id="CHEBI:15636"/>
        <dbReference type="ChEBI" id="CHEBI:33384"/>
        <dbReference type="ChEBI" id="CHEBI:57305"/>
        <dbReference type="ChEBI" id="CHEBI:57453"/>
        <dbReference type="EC" id="2.1.2.1"/>
    </reaction>
</comment>
<feature type="domain" description="Serine hydroxymethyltransferase-like" evidence="5">
    <location>
        <begin position="5"/>
        <end position="64"/>
    </location>
</feature>
<dbReference type="SUPFAM" id="SSF53383">
    <property type="entry name" value="PLP-dependent transferases"/>
    <property type="match status" value="1"/>
</dbReference>
<dbReference type="Pfam" id="PF00464">
    <property type="entry name" value="SHMT"/>
    <property type="match status" value="1"/>
</dbReference>
<dbReference type="Proteomes" id="UP000238479">
    <property type="component" value="Chromosome 7"/>
</dbReference>